<evidence type="ECO:0000313" key="3">
    <source>
        <dbReference type="Proteomes" id="UP000320762"/>
    </source>
</evidence>
<evidence type="ECO:0000313" key="2">
    <source>
        <dbReference type="EMBL" id="TRM69604.1"/>
    </source>
</evidence>
<dbReference type="GO" id="GO:0004672">
    <property type="term" value="F:protein kinase activity"/>
    <property type="evidence" value="ECO:0007669"/>
    <property type="project" value="InterPro"/>
</dbReference>
<evidence type="ECO:0000259" key="1">
    <source>
        <dbReference type="PROSITE" id="PS50011"/>
    </source>
</evidence>
<dbReference type="Proteomes" id="UP000320762">
    <property type="component" value="Unassembled WGS sequence"/>
</dbReference>
<dbReference type="PROSITE" id="PS50011">
    <property type="entry name" value="PROTEIN_KINASE_DOM"/>
    <property type="match status" value="1"/>
</dbReference>
<feature type="domain" description="Protein kinase" evidence="1">
    <location>
        <begin position="25"/>
        <end position="357"/>
    </location>
</feature>
<dbReference type="InterPro" id="IPR000719">
    <property type="entry name" value="Prot_kinase_dom"/>
</dbReference>
<protein>
    <recommendedName>
        <fullName evidence="1">Protein kinase domain-containing protein</fullName>
    </recommendedName>
</protein>
<comment type="caution">
    <text evidence="2">The sequence shown here is derived from an EMBL/GenBank/DDBJ whole genome shotgun (WGS) entry which is preliminary data.</text>
</comment>
<reference evidence="2 3" key="1">
    <citation type="journal article" date="2019" name="New Phytol.">
        <title>Comparative genomics reveals unique wood-decay strategies and fruiting body development in the Schizophyllaceae.</title>
        <authorList>
            <person name="Almasi E."/>
            <person name="Sahu N."/>
            <person name="Krizsan K."/>
            <person name="Balint B."/>
            <person name="Kovacs G.M."/>
            <person name="Kiss B."/>
            <person name="Cseklye J."/>
            <person name="Drula E."/>
            <person name="Henrissat B."/>
            <person name="Nagy I."/>
            <person name="Chovatia M."/>
            <person name="Adam C."/>
            <person name="LaButti K."/>
            <person name="Lipzen A."/>
            <person name="Riley R."/>
            <person name="Grigoriev I.V."/>
            <person name="Nagy L.G."/>
        </authorList>
    </citation>
    <scope>NUCLEOTIDE SEQUENCE [LARGE SCALE GENOMIC DNA]</scope>
    <source>
        <strain evidence="2 3">NL-1724</strain>
    </source>
</reference>
<dbReference type="Gene3D" id="1.10.510.10">
    <property type="entry name" value="Transferase(Phosphotransferase) domain 1"/>
    <property type="match status" value="1"/>
</dbReference>
<keyword evidence="3" id="KW-1185">Reference proteome</keyword>
<gene>
    <name evidence="2" type="ORF">BD626DRAFT_474686</name>
</gene>
<dbReference type="STRING" id="97359.A0A550CXS7"/>
<name>A0A550CXS7_9AGAR</name>
<dbReference type="InterPro" id="IPR011009">
    <property type="entry name" value="Kinase-like_dom_sf"/>
</dbReference>
<dbReference type="AlphaFoldDB" id="A0A550CXS7"/>
<dbReference type="SUPFAM" id="SSF56112">
    <property type="entry name" value="Protein kinase-like (PK-like)"/>
    <property type="match status" value="1"/>
</dbReference>
<proteinExistence type="predicted"/>
<dbReference type="OrthoDB" id="5987198at2759"/>
<dbReference type="EMBL" id="VDMD01000001">
    <property type="protein sequence ID" value="TRM69604.1"/>
    <property type="molecule type" value="Genomic_DNA"/>
</dbReference>
<accession>A0A550CXS7</accession>
<sequence>MRATELYPDEHFWVDHYDFFYHRGYQLRPRYRPGHVSSRKRGQKRPWFELDQFEDEIATRWTSVLDAVRLTDGSTVVLRRTHTWTDEIPIHLYLAHLTPKDERNHVVPVLDIITFPETDEVAFLVLPLLHLYYDPAFTRPIQATQALQQFFEAMQFLHEHDIAHRDFCRLNLMMDASELIPGGFHFVAATMTPDGLTYGLNYLDRADVSPVRYFVIDLGLASHFPSRRLNGSDCLVTGVYGQDKTVPELSWEKPYDPFKVDIYQLGRVILEDMIEEYADLAFLRPLAESMTQQDPSLRPDACTAVTMLKELVNAQDSDALQQPMPQPYSQSGLIFTPRPPERCCEFFCSCEGRTSES</sequence>
<dbReference type="GO" id="GO:0005524">
    <property type="term" value="F:ATP binding"/>
    <property type="evidence" value="ECO:0007669"/>
    <property type="project" value="InterPro"/>
</dbReference>
<organism evidence="2 3">
    <name type="scientific">Schizophyllum amplum</name>
    <dbReference type="NCBI Taxonomy" id="97359"/>
    <lineage>
        <taxon>Eukaryota</taxon>
        <taxon>Fungi</taxon>
        <taxon>Dikarya</taxon>
        <taxon>Basidiomycota</taxon>
        <taxon>Agaricomycotina</taxon>
        <taxon>Agaricomycetes</taxon>
        <taxon>Agaricomycetidae</taxon>
        <taxon>Agaricales</taxon>
        <taxon>Schizophyllaceae</taxon>
        <taxon>Schizophyllum</taxon>
    </lineage>
</organism>